<protein>
    <submittedName>
        <fullName evidence="1">DUF192 domain-containing protein</fullName>
    </submittedName>
</protein>
<keyword evidence="2" id="KW-1185">Reference proteome</keyword>
<dbReference type="PANTHER" id="PTHR37953">
    <property type="entry name" value="UPF0127 PROTEIN MJ1496"/>
    <property type="match status" value="1"/>
</dbReference>
<proteinExistence type="predicted"/>
<dbReference type="Proteomes" id="UP001250932">
    <property type="component" value="Unassembled WGS sequence"/>
</dbReference>
<dbReference type="Gene3D" id="2.60.120.1140">
    <property type="entry name" value="Protein of unknown function DUF192"/>
    <property type="match status" value="1"/>
</dbReference>
<reference evidence="1 2" key="1">
    <citation type="journal article" date="2023" name="ISME J.">
        <title>Cultivation and genomic characterization of novel and ubiquitous marine nitrite-oxidizing bacteria from the Nitrospirales.</title>
        <authorList>
            <person name="Mueller A.J."/>
            <person name="Daebeler A."/>
            <person name="Herbold C.W."/>
            <person name="Kirkegaard R.H."/>
            <person name="Daims H."/>
        </authorList>
    </citation>
    <scope>NUCLEOTIDE SEQUENCE [LARGE SCALE GENOMIC DNA]</scope>
    <source>
        <strain evidence="1 2">EB</strain>
    </source>
</reference>
<comment type="caution">
    <text evidence="1">The sequence shown here is derived from an EMBL/GenBank/DDBJ whole genome shotgun (WGS) entry which is preliminary data.</text>
</comment>
<dbReference type="EMBL" id="JAQOUE010000002">
    <property type="protein sequence ID" value="MDT7044191.1"/>
    <property type="molecule type" value="Genomic_DNA"/>
</dbReference>
<sequence length="162" mass="18205">MRIKQEKPLNKKRIIFLVLMALLLISGAMLFNSPKQTEIIEVRFPSGAKLQAEVADTPEGRYFGLAFRESLPENVGMIFLFDESGPHKVLTGGFKFPVDLIWVDESKHIVYVKEAAPPCMENPCPWYGPTNENSRYVLETNSGFAQKAEAAVGTELVFALRR</sequence>
<dbReference type="RefSeq" id="WP_313834776.1">
    <property type="nucleotide sequence ID" value="NZ_JAQOUE010000002.1"/>
</dbReference>
<organism evidence="1 2">
    <name type="scientific">Candidatus Nitronereus thalassa</name>
    <dbReference type="NCBI Taxonomy" id="3020898"/>
    <lineage>
        <taxon>Bacteria</taxon>
        <taxon>Pseudomonadati</taxon>
        <taxon>Nitrospirota</taxon>
        <taxon>Nitrospiria</taxon>
        <taxon>Nitrospirales</taxon>
        <taxon>Nitrospiraceae</taxon>
        <taxon>Candidatus Nitronereus</taxon>
    </lineage>
</organism>
<dbReference type="InterPro" id="IPR003795">
    <property type="entry name" value="DUF192"/>
</dbReference>
<dbReference type="PANTHER" id="PTHR37953:SF1">
    <property type="entry name" value="UPF0127 PROTEIN MJ1496"/>
    <property type="match status" value="1"/>
</dbReference>
<dbReference type="InterPro" id="IPR038695">
    <property type="entry name" value="Saro_0823-like_sf"/>
</dbReference>
<evidence type="ECO:0000313" key="1">
    <source>
        <dbReference type="EMBL" id="MDT7044191.1"/>
    </source>
</evidence>
<accession>A0ABU3KCS7</accession>
<name>A0ABU3KCS7_9BACT</name>
<evidence type="ECO:0000313" key="2">
    <source>
        <dbReference type="Proteomes" id="UP001250932"/>
    </source>
</evidence>
<gene>
    <name evidence="1" type="ORF">PPG34_17705</name>
</gene>
<dbReference type="Pfam" id="PF02643">
    <property type="entry name" value="DUF192"/>
    <property type="match status" value="1"/>
</dbReference>